<dbReference type="InterPro" id="IPR036320">
    <property type="entry name" value="Glycosyl_Trfase_fam3_N_dom_sf"/>
</dbReference>
<feature type="binding site" evidence="9">
    <location>
        <position position="78"/>
    </location>
    <ligand>
        <name>anthranilate</name>
        <dbReference type="ChEBI" id="CHEBI:16567"/>
        <label>1</label>
    </ligand>
</feature>
<feature type="binding site" evidence="9">
    <location>
        <position position="222"/>
    </location>
    <ligand>
        <name>Mg(2+)</name>
        <dbReference type="ChEBI" id="CHEBI:18420"/>
        <label>1</label>
    </ligand>
</feature>
<comment type="similarity">
    <text evidence="8">In the C-terminal section; belongs to the anthranilate phosphoribosyltransferase family.</text>
</comment>
<dbReference type="GO" id="GO:0005829">
    <property type="term" value="C:cytosol"/>
    <property type="evidence" value="ECO:0007669"/>
    <property type="project" value="TreeGrafter"/>
</dbReference>
<evidence type="ECO:0000259" key="10">
    <source>
        <dbReference type="Pfam" id="PF00591"/>
    </source>
</evidence>
<evidence type="ECO:0000256" key="7">
    <source>
        <dbReference type="ARBA" id="ARBA00052328"/>
    </source>
</evidence>
<comment type="similarity">
    <text evidence="9">Belongs to the anthranilate phosphoribosyltransferase family.</text>
</comment>
<feature type="binding site" evidence="9">
    <location>
        <begin position="106"/>
        <end position="114"/>
    </location>
    <ligand>
        <name>5-phospho-alpha-D-ribose 1-diphosphate</name>
        <dbReference type="ChEBI" id="CHEBI:58017"/>
    </ligand>
</feature>
<evidence type="ECO:0000256" key="4">
    <source>
        <dbReference type="ARBA" id="ARBA00022679"/>
    </source>
</evidence>
<comment type="function">
    <text evidence="9">Catalyzes the transfer of the phosphoribosyl group of 5-phosphorylribose-1-pyrophosphate (PRPP) to anthranilate to yield N-(5'-phosphoribosyl)-anthranilate (PRA).</text>
</comment>
<evidence type="ECO:0000256" key="3">
    <source>
        <dbReference type="ARBA" id="ARBA00022676"/>
    </source>
</evidence>
<feature type="binding site" evidence="9">
    <location>
        <position position="164"/>
    </location>
    <ligand>
        <name>anthranilate</name>
        <dbReference type="ChEBI" id="CHEBI:16567"/>
        <label>2</label>
    </ligand>
</feature>
<feature type="binding site" evidence="9">
    <location>
        <position position="222"/>
    </location>
    <ligand>
        <name>Mg(2+)</name>
        <dbReference type="ChEBI" id="CHEBI:18420"/>
        <label>2</label>
    </ligand>
</feature>
<dbReference type="FunFam" id="3.40.1030.10:FF:000002">
    <property type="entry name" value="Anthranilate phosphoribosyltransferase"/>
    <property type="match status" value="1"/>
</dbReference>
<organism evidence="12 13">
    <name type="scientific">Thermus thermamylovorans</name>
    <dbReference type="NCBI Taxonomy" id="2509362"/>
    <lineage>
        <taxon>Bacteria</taxon>
        <taxon>Thermotogati</taxon>
        <taxon>Deinococcota</taxon>
        <taxon>Deinococci</taxon>
        <taxon>Thermales</taxon>
        <taxon>Thermaceae</taxon>
        <taxon>Thermus</taxon>
    </lineage>
</organism>
<dbReference type="AlphaFoldDB" id="A0A4Q9B018"/>
<evidence type="ECO:0000259" key="11">
    <source>
        <dbReference type="Pfam" id="PF02885"/>
    </source>
</evidence>
<dbReference type="EMBL" id="SIJL01000011">
    <property type="protein sequence ID" value="TBH17498.1"/>
    <property type="molecule type" value="Genomic_DNA"/>
</dbReference>
<dbReference type="HAMAP" id="MF_00211">
    <property type="entry name" value="TrpD"/>
    <property type="match status" value="1"/>
</dbReference>
<feature type="binding site" evidence="9">
    <location>
        <position position="109"/>
    </location>
    <ligand>
        <name>anthranilate</name>
        <dbReference type="ChEBI" id="CHEBI:16567"/>
        <label>1</label>
    </ligand>
</feature>
<protein>
    <recommendedName>
        <fullName evidence="9">Anthranilate phosphoribosyltransferase</fullName>
        <ecNumber evidence="9">2.4.2.18</ecNumber>
    </recommendedName>
</protein>
<keyword evidence="13" id="KW-1185">Reference proteome</keyword>
<dbReference type="OrthoDB" id="9806430at2"/>
<evidence type="ECO:0000313" key="12">
    <source>
        <dbReference type="EMBL" id="TBH17498.1"/>
    </source>
</evidence>
<comment type="pathway">
    <text evidence="1 9">Amino-acid biosynthesis; L-tryptophan biosynthesis; L-tryptophan from chorismate: step 2/5.</text>
</comment>
<evidence type="ECO:0000256" key="8">
    <source>
        <dbReference type="ARBA" id="ARBA00061188"/>
    </source>
</evidence>
<dbReference type="InterPro" id="IPR017459">
    <property type="entry name" value="Glycosyl_Trfase_fam3_N_dom"/>
</dbReference>
<dbReference type="UniPathway" id="UPA00035">
    <property type="reaction ID" value="UER00041"/>
</dbReference>
<dbReference type="Pfam" id="PF02885">
    <property type="entry name" value="Glycos_trans_3N"/>
    <property type="match status" value="1"/>
</dbReference>
<dbReference type="Gene3D" id="3.40.1030.10">
    <property type="entry name" value="Nucleoside phosphorylase/phosphoribosyltransferase catalytic domain"/>
    <property type="match status" value="1"/>
</dbReference>
<accession>A0A4Q9B018</accession>
<feature type="binding site" evidence="9">
    <location>
        <begin position="81"/>
        <end position="82"/>
    </location>
    <ligand>
        <name>5-phospho-alpha-D-ribose 1-diphosphate</name>
        <dbReference type="ChEBI" id="CHEBI:58017"/>
    </ligand>
</feature>
<reference evidence="12 13" key="1">
    <citation type="submission" date="2019-02" db="EMBL/GenBank/DDBJ databases">
        <title>Thermus sp. a novel from hot spring.</title>
        <authorList>
            <person name="Zhao Z."/>
        </authorList>
    </citation>
    <scope>NUCLEOTIDE SEQUENCE [LARGE SCALE GENOMIC DNA]</scope>
    <source>
        <strain evidence="12 13">CFH 72773T</strain>
    </source>
</reference>
<dbReference type="InterPro" id="IPR005940">
    <property type="entry name" value="Anthranilate_Pribosyl_Tfrase"/>
</dbReference>
<proteinExistence type="inferred from homology"/>
<feature type="domain" description="Glycosyl transferase family 3" evidence="10">
    <location>
        <begin position="72"/>
        <end position="317"/>
    </location>
</feature>
<dbReference type="InterPro" id="IPR035902">
    <property type="entry name" value="Nuc_phospho_transferase"/>
</dbReference>
<dbReference type="PANTHER" id="PTHR43285:SF2">
    <property type="entry name" value="ANTHRANILATE PHOSPHORIBOSYLTRANSFERASE"/>
    <property type="match status" value="1"/>
</dbReference>
<comment type="caution">
    <text evidence="9">Lacks conserved residue(s) required for the propagation of feature annotation.</text>
</comment>
<comment type="catalytic activity">
    <reaction evidence="7 9">
        <text>N-(5-phospho-beta-D-ribosyl)anthranilate + diphosphate = 5-phospho-alpha-D-ribose 1-diphosphate + anthranilate</text>
        <dbReference type="Rhea" id="RHEA:11768"/>
        <dbReference type="ChEBI" id="CHEBI:16567"/>
        <dbReference type="ChEBI" id="CHEBI:18277"/>
        <dbReference type="ChEBI" id="CHEBI:33019"/>
        <dbReference type="ChEBI" id="CHEBI:58017"/>
        <dbReference type="EC" id="2.4.2.18"/>
    </reaction>
</comment>
<feature type="binding site" evidence="9">
    <location>
        <begin position="88"/>
        <end position="91"/>
    </location>
    <ligand>
        <name>5-phospho-alpha-D-ribose 1-diphosphate</name>
        <dbReference type="ChEBI" id="CHEBI:58017"/>
    </ligand>
</feature>
<keyword evidence="9" id="KW-0479">Metal-binding</keyword>
<feature type="binding site" evidence="9">
    <location>
        <position position="90"/>
    </location>
    <ligand>
        <name>Mg(2+)</name>
        <dbReference type="ChEBI" id="CHEBI:18420"/>
        <label>1</label>
    </ligand>
</feature>
<feature type="binding site" evidence="9">
    <location>
        <position position="221"/>
    </location>
    <ligand>
        <name>Mg(2+)</name>
        <dbReference type="ChEBI" id="CHEBI:18420"/>
        <label>2</label>
    </ligand>
</feature>
<keyword evidence="5 9" id="KW-0822">Tryptophan biosynthesis</keyword>
<dbReference type="GO" id="GO:0004048">
    <property type="term" value="F:anthranilate phosphoribosyltransferase activity"/>
    <property type="evidence" value="ECO:0007669"/>
    <property type="project" value="UniProtKB-UniRule"/>
</dbReference>
<dbReference type="PANTHER" id="PTHR43285">
    <property type="entry name" value="ANTHRANILATE PHOSPHORIBOSYLTRANSFERASE"/>
    <property type="match status" value="1"/>
</dbReference>
<evidence type="ECO:0000256" key="6">
    <source>
        <dbReference type="ARBA" id="ARBA00023141"/>
    </source>
</evidence>
<dbReference type="NCBIfam" id="TIGR01245">
    <property type="entry name" value="trpD"/>
    <property type="match status" value="1"/>
</dbReference>
<evidence type="ECO:0000313" key="13">
    <source>
        <dbReference type="Proteomes" id="UP000292858"/>
    </source>
</evidence>
<evidence type="ECO:0000256" key="9">
    <source>
        <dbReference type="HAMAP-Rule" id="MF_00211"/>
    </source>
</evidence>
<dbReference type="InterPro" id="IPR000312">
    <property type="entry name" value="Glycosyl_Trfase_fam3"/>
</dbReference>
<comment type="caution">
    <text evidence="12">The sequence shown here is derived from an EMBL/GenBank/DDBJ whole genome shotgun (WGS) entry which is preliminary data.</text>
</comment>
<dbReference type="SUPFAM" id="SSF52418">
    <property type="entry name" value="Nucleoside phosphorylase/phosphoribosyltransferase catalytic domain"/>
    <property type="match status" value="1"/>
</dbReference>
<evidence type="ECO:0000256" key="5">
    <source>
        <dbReference type="ARBA" id="ARBA00022822"/>
    </source>
</evidence>
<dbReference type="Pfam" id="PF00591">
    <property type="entry name" value="Glycos_transf_3"/>
    <property type="match status" value="1"/>
</dbReference>
<evidence type="ECO:0000256" key="1">
    <source>
        <dbReference type="ARBA" id="ARBA00004907"/>
    </source>
</evidence>
<feature type="binding site" evidence="9">
    <location>
        <position position="118"/>
    </location>
    <ligand>
        <name>5-phospho-alpha-D-ribose 1-diphosphate</name>
        <dbReference type="ChEBI" id="CHEBI:58017"/>
    </ligand>
</feature>
<dbReference type="SUPFAM" id="SSF47648">
    <property type="entry name" value="Nucleoside phosphorylase/phosphoribosyltransferase N-terminal domain"/>
    <property type="match status" value="1"/>
</dbReference>
<keyword evidence="4 9" id="KW-0808">Transferase</keyword>
<name>A0A4Q9B018_9DEIN</name>
<comment type="cofactor">
    <cofactor evidence="9">
        <name>Mg(2+)</name>
        <dbReference type="ChEBI" id="CHEBI:18420"/>
    </cofactor>
    <text evidence="9">Binds 2 magnesium ions per monomer.</text>
</comment>
<dbReference type="Proteomes" id="UP000292858">
    <property type="component" value="Unassembled WGS sequence"/>
</dbReference>
<dbReference type="GO" id="GO:0000162">
    <property type="term" value="P:L-tryptophan biosynthetic process"/>
    <property type="evidence" value="ECO:0007669"/>
    <property type="project" value="UniProtKB-UniRule"/>
</dbReference>
<gene>
    <name evidence="9 12" type="primary">trpD</name>
    <name evidence="12" type="ORF">ETP66_08910</name>
</gene>
<dbReference type="Gene3D" id="1.20.970.10">
    <property type="entry name" value="Transferase, Pyrimidine Nucleoside Phosphorylase, Chain C"/>
    <property type="match status" value="1"/>
</dbReference>
<keyword evidence="3 9" id="KW-0328">Glycosyltransferase</keyword>
<comment type="subunit">
    <text evidence="9">Homodimer.</text>
</comment>
<dbReference type="RefSeq" id="WP_130842288.1">
    <property type="nucleotide sequence ID" value="NZ_SIJL01000011.1"/>
</dbReference>
<keyword evidence="6 9" id="KW-0057">Aromatic amino acid biosynthesis</keyword>
<dbReference type="EC" id="2.4.2.18" evidence="9"/>
<keyword evidence="2 9" id="KW-0028">Amino-acid biosynthesis</keyword>
<dbReference type="GO" id="GO:0000287">
    <property type="term" value="F:magnesium ion binding"/>
    <property type="evidence" value="ECO:0007669"/>
    <property type="project" value="UniProtKB-UniRule"/>
</dbReference>
<feature type="domain" description="Glycosyl transferase family 3 N-terminal" evidence="11">
    <location>
        <begin position="2"/>
        <end position="63"/>
    </location>
</feature>
<evidence type="ECO:0000256" key="2">
    <source>
        <dbReference type="ARBA" id="ARBA00022605"/>
    </source>
</evidence>
<sequence>MDALKRALLGEVLGEEEAHGLMRAMMAGELSPVQVAGVLTALALRGETPQEIAAMARAMREAARPLPVGRRPLLDIVGTGGDHQGLLNLSTLGALVAAGGGVAVAKHGNRAASSRAGSADLLEALGVDLEAPPERVGEAIEALGFGFLFARLFHPAMRHVAPVRAELGIRTVFNLLGPLTNPAGADRYVLGVFSPRWLAPMAEALARLGAGGLVVHGEGADELVLGENQVVEVGRGAYALTPEEVGLPRLPLEALKGGPPQENAQLAKAILQGKERGPHAQGVALAAGAGFYAAGKVATLGEGVRLAREVLASGEAYLLLERYVAFLRGR</sequence>
<feature type="binding site" evidence="9">
    <location>
        <position position="78"/>
    </location>
    <ligand>
        <name>5-phospho-alpha-D-ribose 1-diphosphate</name>
        <dbReference type="ChEBI" id="CHEBI:58017"/>
    </ligand>
</feature>
<keyword evidence="9" id="KW-0460">Magnesium</keyword>